<dbReference type="PANTHER" id="PTHR34109">
    <property type="entry name" value="BNAUNNG04460D PROTEIN-RELATED"/>
    <property type="match status" value="1"/>
</dbReference>
<dbReference type="RefSeq" id="WP_067577004.1">
    <property type="nucleotide sequence ID" value="NZ_JABMCZ010000003.1"/>
</dbReference>
<feature type="domain" description="VOC" evidence="1">
    <location>
        <begin position="15"/>
        <end position="135"/>
    </location>
</feature>
<dbReference type="AlphaFoldDB" id="A0A164KK03"/>
<evidence type="ECO:0000313" key="3">
    <source>
        <dbReference type="Proteomes" id="UP000076512"/>
    </source>
</evidence>
<gene>
    <name evidence="2" type="ORF">AWN90_01570</name>
</gene>
<dbReference type="InterPro" id="IPR004360">
    <property type="entry name" value="Glyas_Fos-R_dOase_dom"/>
</dbReference>
<name>A0A164KK03_9NOCA</name>
<protein>
    <submittedName>
        <fullName evidence="2">Glyoxalase</fullName>
    </submittedName>
</protein>
<dbReference type="Gene3D" id="3.30.720.110">
    <property type="match status" value="1"/>
</dbReference>
<dbReference type="EMBL" id="LWGR01000012">
    <property type="protein sequence ID" value="KZM71472.1"/>
    <property type="molecule type" value="Genomic_DNA"/>
</dbReference>
<dbReference type="PROSITE" id="PS51819">
    <property type="entry name" value="VOC"/>
    <property type="match status" value="1"/>
</dbReference>
<dbReference type="STRING" id="455432.AWN90_01570"/>
<dbReference type="PANTHER" id="PTHR34109:SF1">
    <property type="entry name" value="VOC DOMAIN-CONTAINING PROTEIN"/>
    <property type="match status" value="1"/>
</dbReference>
<organism evidence="2 3">
    <name type="scientific">Nocardia terpenica</name>
    <dbReference type="NCBI Taxonomy" id="455432"/>
    <lineage>
        <taxon>Bacteria</taxon>
        <taxon>Bacillati</taxon>
        <taxon>Actinomycetota</taxon>
        <taxon>Actinomycetes</taxon>
        <taxon>Mycobacteriales</taxon>
        <taxon>Nocardiaceae</taxon>
        <taxon>Nocardia</taxon>
    </lineage>
</organism>
<dbReference type="Proteomes" id="UP000076512">
    <property type="component" value="Unassembled WGS sequence"/>
</dbReference>
<keyword evidence="3" id="KW-1185">Reference proteome</keyword>
<evidence type="ECO:0000313" key="2">
    <source>
        <dbReference type="EMBL" id="KZM71472.1"/>
    </source>
</evidence>
<sequence>MSEETATTSSTRTSTPIWPTFVYRDAAAAIDFLIRAFGFTELARYTDGDVIAHAELAWPGGGGIMLGQQRPDMALHDHPAGTGSTYIVVDDPDGLYHRAKSAGATITREPVDQDYGSREFTCRDPEGAYWTFGTYAGATGEK</sequence>
<evidence type="ECO:0000259" key="1">
    <source>
        <dbReference type="PROSITE" id="PS51819"/>
    </source>
</evidence>
<dbReference type="Pfam" id="PF00903">
    <property type="entry name" value="Glyoxalase"/>
    <property type="match status" value="1"/>
</dbReference>
<dbReference type="Gene3D" id="3.30.720.120">
    <property type="match status" value="1"/>
</dbReference>
<accession>A0A164KK03</accession>
<dbReference type="SUPFAM" id="SSF54593">
    <property type="entry name" value="Glyoxalase/Bleomycin resistance protein/Dihydroxybiphenyl dioxygenase"/>
    <property type="match status" value="1"/>
</dbReference>
<reference evidence="2 3" key="1">
    <citation type="submission" date="2016-04" db="EMBL/GenBank/DDBJ databases">
        <authorList>
            <person name="Evans L.H."/>
            <person name="Alamgir A."/>
            <person name="Owens N."/>
            <person name="Weber N.D."/>
            <person name="Virtaneva K."/>
            <person name="Barbian K."/>
            <person name="Babar A."/>
            <person name="Rosenke K."/>
        </authorList>
    </citation>
    <scope>NUCLEOTIDE SEQUENCE [LARGE SCALE GENOMIC DNA]</scope>
    <source>
        <strain evidence="2 3">IFM 0406</strain>
    </source>
</reference>
<dbReference type="InterPro" id="IPR037523">
    <property type="entry name" value="VOC_core"/>
</dbReference>
<dbReference type="OrthoDB" id="9809391at2"/>
<comment type="caution">
    <text evidence="2">The sequence shown here is derived from an EMBL/GenBank/DDBJ whole genome shotgun (WGS) entry which is preliminary data.</text>
</comment>
<proteinExistence type="predicted"/>
<dbReference type="InterPro" id="IPR029068">
    <property type="entry name" value="Glyas_Bleomycin-R_OHBP_Dase"/>
</dbReference>